<feature type="region of interest" description="Disordered" evidence="1">
    <location>
        <begin position="1"/>
        <end position="79"/>
    </location>
</feature>
<dbReference type="InterPro" id="IPR018691">
    <property type="entry name" value="DUF2188"/>
</dbReference>
<gene>
    <name evidence="2" type="ORF">EJ065_6556</name>
</gene>
<sequence>MAKNTNRGGGVHTTPNPNGSGWVNQQGGEIISTHRLKDRAVEAGRSHAKDQGTEHTIHKVNGTIGEKNSYGNDPASSKG</sequence>
<evidence type="ECO:0008006" key="4">
    <source>
        <dbReference type="Google" id="ProtNLM"/>
    </source>
</evidence>
<evidence type="ECO:0000256" key="1">
    <source>
        <dbReference type="SAM" id="MobiDB-lite"/>
    </source>
</evidence>
<organism evidence="2 3">
    <name type="scientific">Corallococcus coralloides</name>
    <name type="common">Myxococcus coralloides</name>
    <dbReference type="NCBI Taxonomy" id="184914"/>
    <lineage>
        <taxon>Bacteria</taxon>
        <taxon>Pseudomonadati</taxon>
        <taxon>Myxococcota</taxon>
        <taxon>Myxococcia</taxon>
        <taxon>Myxococcales</taxon>
        <taxon>Cystobacterineae</taxon>
        <taxon>Myxococcaceae</taxon>
        <taxon>Corallococcus</taxon>
    </lineage>
</organism>
<dbReference type="Proteomes" id="UP000288758">
    <property type="component" value="Chromosome"/>
</dbReference>
<accession>A0A410S1Q0</accession>
<evidence type="ECO:0000313" key="3">
    <source>
        <dbReference type="Proteomes" id="UP000288758"/>
    </source>
</evidence>
<dbReference type="AlphaFoldDB" id="A0A410S1Q0"/>
<dbReference type="EMBL" id="CP034669">
    <property type="protein sequence ID" value="QAT88084.1"/>
    <property type="molecule type" value="Genomic_DNA"/>
</dbReference>
<proteinExistence type="predicted"/>
<feature type="compositionally biased region" description="Polar residues" evidence="1">
    <location>
        <begin position="69"/>
        <end position="79"/>
    </location>
</feature>
<reference evidence="2 3" key="1">
    <citation type="submission" date="2018-12" db="EMBL/GenBank/DDBJ databases">
        <title>Complete Genome Sequence of the Corallopyronin A producing Myxobacterium Corallococcus coralloides B035.</title>
        <authorList>
            <person name="Bouhired S.M."/>
            <person name="Rupp O."/>
            <person name="Blom J."/>
            <person name="Schaeberle T.F."/>
            <person name="Kehraus S."/>
            <person name="Schiefer A."/>
            <person name="Pfarr K."/>
            <person name="Goesmann A."/>
            <person name="Hoerauf A."/>
            <person name="Koenig G.M."/>
        </authorList>
    </citation>
    <scope>NUCLEOTIDE SEQUENCE [LARGE SCALE GENOMIC DNA]</scope>
    <source>
        <strain evidence="2 3">B035</strain>
    </source>
</reference>
<dbReference type="RefSeq" id="WP_128799322.1">
    <property type="nucleotide sequence ID" value="NZ_CP034669.1"/>
</dbReference>
<feature type="compositionally biased region" description="Basic and acidic residues" evidence="1">
    <location>
        <begin position="38"/>
        <end position="57"/>
    </location>
</feature>
<protein>
    <recommendedName>
        <fullName evidence="4">DUF2188 domain-containing protein</fullName>
    </recommendedName>
</protein>
<dbReference type="Pfam" id="PF09954">
    <property type="entry name" value="DUF2188"/>
    <property type="match status" value="1"/>
</dbReference>
<evidence type="ECO:0000313" key="2">
    <source>
        <dbReference type="EMBL" id="QAT88084.1"/>
    </source>
</evidence>
<name>A0A410S1Q0_CORCK</name>
<feature type="compositionally biased region" description="Polar residues" evidence="1">
    <location>
        <begin position="13"/>
        <end position="27"/>
    </location>
</feature>